<reference evidence="1 2" key="1">
    <citation type="submission" date="2015-07" db="EMBL/GenBank/DDBJ databases">
        <authorList>
            <person name="Ju K.-S."/>
            <person name="Doroghazi J.R."/>
            <person name="Metcalf W.W."/>
        </authorList>
    </citation>
    <scope>NUCLEOTIDE SEQUENCE [LARGE SCALE GENOMIC DNA]</scope>
    <source>
        <strain evidence="1 2">NRRL B-3589</strain>
    </source>
</reference>
<organism evidence="1 2">
    <name type="scientific">Streptomyces varsoviensis</name>
    <dbReference type="NCBI Taxonomy" id="67373"/>
    <lineage>
        <taxon>Bacteria</taxon>
        <taxon>Bacillati</taxon>
        <taxon>Actinomycetota</taxon>
        <taxon>Actinomycetes</taxon>
        <taxon>Kitasatosporales</taxon>
        <taxon>Streptomycetaceae</taxon>
        <taxon>Streptomyces</taxon>
    </lineage>
</organism>
<proteinExistence type="predicted"/>
<evidence type="ECO:0000313" key="2">
    <source>
        <dbReference type="Proteomes" id="UP000037020"/>
    </source>
</evidence>
<dbReference type="NCBIfam" id="NF033400">
    <property type="entry name" value="thiazolyl_B"/>
    <property type="match status" value="1"/>
</dbReference>
<dbReference type="NCBIfam" id="TIGR03892">
    <property type="entry name" value="thiopep_precurs"/>
    <property type="match status" value="1"/>
</dbReference>
<gene>
    <name evidence="1" type="ORF">ADK38_25965</name>
</gene>
<evidence type="ECO:0000313" key="1">
    <source>
        <dbReference type="EMBL" id="KOG87342.1"/>
    </source>
</evidence>
<sequence length="51" mass="5467">MAAQSELASLAEEMLTLESETFEIQDHVDVTETLFDSTSCTSCSTTSSTTS</sequence>
<keyword evidence="2" id="KW-1185">Reference proteome</keyword>
<dbReference type="Proteomes" id="UP000037020">
    <property type="component" value="Unassembled WGS sequence"/>
</dbReference>
<protein>
    <submittedName>
        <fullName evidence="1">Lantibiotic protein</fullName>
    </submittedName>
</protein>
<accession>A0ABR5J1P7</accession>
<dbReference type="EMBL" id="LGUT01002293">
    <property type="protein sequence ID" value="KOG87342.1"/>
    <property type="molecule type" value="Genomic_DNA"/>
</dbReference>
<name>A0ABR5J1P7_9ACTN</name>
<comment type="caution">
    <text evidence="1">The sequence shown here is derived from an EMBL/GenBank/DDBJ whole genome shotgun (WGS) entry which is preliminary data.</text>
</comment>
<dbReference type="InterPro" id="IPR023895">
    <property type="entry name" value="Thiopep_bacteriocin_prcur"/>
</dbReference>
<feature type="non-terminal residue" evidence="1">
    <location>
        <position position="51"/>
    </location>
</feature>